<comment type="caution">
    <text evidence="1">The sequence shown here is derived from an EMBL/GenBank/DDBJ whole genome shotgun (WGS) entry which is preliminary data.</text>
</comment>
<reference evidence="1" key="1">
    <citation type="submission" date="2021-01" db="EMBL/GenBank/DDBJ databases">
        <authorList>
            <consortium name="Genoscope - CEA"/>
            <person name="William W."/>
        </authorList>
    </citation>
    <scope>NUCLEOTIDE SEQUENCE</scope>
</reference>
<dbReference type="Proteomes" id="UP000688137">
    <property type="component" value="Unassembled WGS sequence"/>
</dbReference>
<protein>
    <submittedName>
        <fullName evidence="1">Uncharacterized protein</fullName>
    </submittedName>
</protein>
<name>A0A8S1LMU6_PARPR</name>
<evidence type="ECO:0000313" key="2">
    <source>
        <dbReference type="Proteomes" id="UP000688137"/>
    </source>
</evidence>
<organism evidence="1 2">
    <name type="scientific">Paramecium primaurelia</name>
    <dbReference type="NCBI Taxonomy" id="5886"/>
    <lineage>
        <taxon>Eukaryota</taxon>
        <taxon>Sar</taxon>
        <taxon>Alveolata</taxon>
        <taxon>Ciliophora</taxon>
        <taxon>Intramacronucleata</taxon>
        <taxon>Oligohymenophorea</taxon>
        <taxon>Peniculida</taxon>
        <taxon>Parameciidae</taxon>
        <taxon>Paramecium</taxon>
    </lineage>
</organism>
<dbReference type="EMBL" id="CAJJDM010000041">
    <property type="protein sequence ID" value="CAD8068139.1"/>
    <property type="molecule type" value="Genomic_DNA"/>
</dbReference>
<dbReference type="AlphaFoldDB" id="A0A8S1LMU6"/>
<proteinExistence type="predicted"/>
<accession>A0A8S1LMU6</accession>
<keyword evidence="2" id="KW-1185">Reference proteome</keyword>
<gene>
    <name evidence="1" type="ORF">PPRIM_AZ9-3.1.T0420003</name>
</gene>
<evidence type="ECO:0000313" key="1">
    <source>
        <dbReference type="EMBL" id="CAD8068139.1"/>
    </source>
</evidence>
<sequence length="167" mass="19969">MLIRIFEENININSYQIQFAAAIPNNRKDDKMKNKNLQSLDLFEYGKLFYSKQIWMENYHSVYQKFSLIYPRMHCLQIIIPLPLFFPENQFYLNQYEIFLLFNNIYMKQASRFDIIKNELISKKNGRKLKKISQCGCENKFNSVYLGVSTIAEVVDIFFVKTKQTQS</sequence>